<evidence type="ECO:0000259" key="2">
    <source>
        <dbReference type="Pfam" id="PF00080"/>
    </source>
</evidence>
<proteinExistence type="predicted"/>
<feature type="signal peptide" evidence="1">
    <location>
        <begin position="1"/>
        <end position="22"/>
    </location>
</feature>
<dbReference type="AlphaFoldDB" id="A0A5B0QDI7"/>
<dbReference type="FunFam" id="2.60.40.200:FF:000015">
    <property type="entry name" value="Copper/zinc superoxide dismutase"/>
    <property type="match status" value="1"/>
</dbReference>
<dbReference type="InterPro" id="IPR001424">
    <property type="entry name" value="SOD_Cu_Zn_dom"/>
</dbReference>
<organism evidence="3 4">
    <name type="scientific">Puccinia graminis f. sp. tritici</name>
    <dbReference type="NCBI Taxonomy" id="56615"/>
    <lineage>
        <taxon>Eukaryota</taxon>
        <taxon>Fungi</taxon>
        <taxon>Dikarya</taxon>
        <taxon>Basidiomycota</taxon>
        <taxon>Pucciniomycotina</taxon>
        <taxon>Pucciniomycetes</taxon>
        <taxon>Pucciniales</taxon>
        <taxon>Pucciniaceae</taxon>
        <taxon>Puccinia</taxon>
    </lineage>
</organism>
<dbReference type="PANTHER" id="PTHR20910:SF1">
    <property type="entry name" value="SUPEROXIDE DISMUTASE COPPER_ZINC BINDING DOMAIN-CONTAINING PROTEIN"/>
    <property type="match status" value="1"/>
</dbReference>
<dbReference type="PANTHER" id="PTHR20910">
    <property type="entry name" value="AGAP001623-PA"/>
    <property type="match status" value="1"/>
</dbReference>
<evidence type="ECO:0000313" key="4">
    <source>
        <dbReference type="Proteomes" id="UP000324748"/>
    </source>
</evidence>
<dbReference type="EMBL" id="VSWC01000019">
    <property type="protein sequence ID" value="KAA1111277.1"/>
    <property type="molecule type" value="Genomic_DNA"/>
</dbReference>
<reference evidence="3 4" key="1">
    <citation type="submission" date="2019-05" db="EMBL/GenBank/DDBJ databases">
        <title>Emergence of the Ug99 lineage of the wheat stem rust pathogen through somatic hybridization.</title>
        <authorList>
            <person name="Li F."/>
            <person name="Upadhyaya N.M."/>
            <person name="Sperschneider J."/>
            <person name="Matny O."/>
            <person name="Nguyen-Phuc H."/>
            <person name="Mago R."/>
            <person name="Raley C."/>
            <person name="Miller M.E."/>
            <person name="Silverstein K.A.T."/>
            <person name="Henningsen E."/>
            <person name="Hirsch C.D."/>
            <person name="Visser B."/>
            <person name="Pretorius Z.A."/>
            <person name="Steffenson B.J."/>
            <person name="Schwessinger B."/>
            <person name="Dodds P.N."/>
            <person name="Figueroa M."/>
        </authorList>
    </citation>
    <scope>NUCLEOTIDE SEQUENCE [LARGE SCALE GENOMIC DNA]</scope>
    <source>
        <strain evidence="3">21-0</strain>
    </source>
</reference>
<accession>A0A5B0QDI7</accession>
<dbReference type="SUPFAM" id="SSF49329">
    <property type="entry name" value="Cu,Zn superoxide dismutase-like"/>
    <property type="match status" value="1"/>
</dbReference>
<dbReference type="OrthoDB" id="2495266at2759"/>
<comment type="caution">
    <text evidence="3">The sequence shown here is derived from an EMBL/GenBank/DDBJ whole genome shotgun (WGS) entry which is preliminary data.</text>
</comment>
<feature type="chain" id="PRO_5022872691" description="Superoxide dismutase copper/zinc binding domain-containing protein" evidence="1">
    <location>
        <begin position="23"/>
        <end position="202"/>
    </location>
</feature>
<dbReference type="GO" id="GO:0046872">
    <property type="term" value="F:metal ion binding"/>
    <property type="evidence" value="ECO:0007669"/>
    <property type="project" value="InterPro"/>
</dbReference>
<keyword evidence="4" id="KW-1185">Reference proteome</keyword>
<gene>
    <name evidence="3" type="ORF">PGT21_000702</name>
</gene>
<evidence type="ECO:0000313" key="3">
    <source>
        <dbReference type="EMBL" id="KAA1111277.1"/>
    </source>
</evidence>
<name>A0A5B0QDI7_PUCGR</name>
<dbReference type="Gene3D" id="2.60.40.200">
    <property type="entry name" value="Superoxide dismutase, copper/zinc binding domain"/>
    <property type="match status" value="1"/>
</dbReference>
<dbReference type="InterPro" id="IPR036423">
    <property type="entry name" value="SOD-like_Cu/Zn_dom_sf"/>
</dbReference>
<sequence>MSIKMYLFMLVVCTITLTSILAADNPPPQKNRYPHTASAKINNGAGVQVSIDFAKLPKENRPPETSHFSADRPLTSVTVKYSGLDAGKDYTYFIHEKSVTGTDCSTAGDHLDPRKVNPTKDPKFHCDRHRPSRCEVGDLSGKHGVLKGNGPAETPLAVYYDAHLALTYSQRGILGKSVVIHDPTGAAVACGNVVDPTAPAVA</sequence>
<keyword evidence="1" id="KW-0732">Signal</keyword>
<protein>
    <recommendedName>
        <fullName evidence="2">Superoxide dismutase copper/zinc binding domain-containing protein</fullName>
    </recommendedName>
</protein>
<dbReference type="Pfam" id="PF00080">
    <property type="entry name" value="Sod_Cu"/>
    <property type="match status" value="1"/>
</dbReference>
<dbReference type="GO" id="GO:0006801">
    <property type="term" value="P:superoxide metabolic process"/>
    <property type="evidence" value="ECO:0007669"/>
    <property type="project" value="InterPro"/>
</dbReference>
<dbReference type="InterPro" id="IPR053257">
    <property type="entry name" value="Cu-only_SOD"/>
</dbReference>
<dbReference type="Proteomes" id="UP000324748">
    <property type="component" value="Unassembled WGS sequence"/>
</dbReference>
<feature type="domain" description="Superoxide dismutase copper/zinc binding" evidence="2">
    <location>
        <begin position="72"/>
        <end position="183"/>
    </location>
</feature>
<evidence type="ECO:0000256" key="1">
    <source>
        <dbReference type="SAM" id="SignalP"/>
    </source>
</evidence>